<keyword evidence="1" id="KW-1133">Transmembrane helix</keyword>
<dbReference type="GO" id="GO:0016747">
    <property type="term" value="F:acyltransferase activity, transferring groups other than amino-acyl groups"/>
    <property type="evidence" value="ECO:0007669"/>
    <property type="project" value="InterPro"/>
</dbReference>
<reference evidence="4" key="1">
    <citation type="submission" date="2019-05" db="EMBL/GenBank/DDBJ databases">
        <title>Prevotella brunnea sp. nov., isolated from a wound of a patient.</title>
        <authorList>
            <person name="Buhl M."/>
        </authorList>
    </citation>
    <scope>NUCLEOTIDE SEQUENCE [LARGE SCALE GENOMIC DNA]</scope>
    <source>
        <strain evidence="4">A2672</strain>
    </source>
</reference>
<keyword evidence="1" id="KW-0812">Transmembrane</keyword>
<feature type="transmembrane region" description="Helical" evidence="1">
    <location>
        <begin position="133"/>
        <end position="153"/>
    </location>
</feature>
<evidence type="ECO:0000313" key="3">
    <source>
        <dbReference type="EMBL" id="TXJ62030.1"/>
    </source>
</evidence>
<keyword evidence="3" id="KW-0012">Acyltransferase</keyword>
<feature type="transmembrane region" description="Helical" evidence="1">
    <location>
        <begin position="242"/>
        <end position="265"/>
    </location>
</feature>
<name>A0A5C8GJB5_9BACT</name>
<dbReference type="OrthoDB" id="1082824at2"/>
<feature type="transmembrane region" description="Helical" evidence="1">
    <location>
        <begin position="271"/>
        <end position="291"/>
    </location>
</feature>
<dbReference type="EMBL" id="SDIK01000046">
    <property type="protein sequence ID" value="TXJ62030.1"/>
    <property type="molecule type" value="Genomic_DNA"/>
</dbReference>
<evidence type="ECO:0000256" key="1">
    <source>
        <dbReference type="SAM" id="Phobius"/>
    </source>
</evidence>
<dbReference type="Proteomes" id="UP000321612">
    <property type="component" value="Unassembled WGS sequence"/>
</dbReference>
<dbReference type="InterPro" id="IPR002656">
    <property type="entry name" value="Acyl_transf_3_dom"/>
</dbReference>
<evidence type="ECO:0000259" key="2">
    <source>
        <dbReference type="Pfam" id="PF01757"/>
    </source>
</evidence>
<keyword evidence="1" id="KW-0472">Membrane</keyword>
<keyword evidence="4" id="KW-1185">Reference proteome</keyword>
<feature type="transmembrane region" description="Helical" evidence="1">
    <location>
        <begin position="210"/>
        <end position="230"/>
    </location>
</feature>
<evidence type="ECO:0000313" key="4">
    <source>
        <dbReference type="Proteomes" id="UP000321612"/>
    </source>
</evidence>
<feature type="transmembrane region" description="Helical" evidence="1">
    <location>
        <begin position="311"/>
        <end position="328"/>
    </location>
</feature>
<dbReference type="Pfam" id="PF01757">
    <property type="entry name" value="Acyl_transf_3"/>
    <property type="match status" value="1"/>
</dbReference>
<sequence>MKKKEKIWIKKCKDLNDMLINRNTGGRLSNFELLRLLSMLMVVNLHSFWGYEYGTGVFQAFDFFRESACICAVDTFILISGFFGIRWKVKSLFNLLFQVVFYSFAVYGACIAFNILTFSWHDFIEQFKCFYKSWGFISSYIVLYFISPALNALSDQSSSKRLFEIILVLILANIFIFSLNINITFFIVYLVGRLLNKLDVVNRTKNHAGFAYLMVTFLIFTIVYTLFLMFRFNASRMQSFFFGYNYCGPLVILQGVFLFLLFGRMKFKNNIINWCASSCLAIYLIHMHPSIKNIYYHFTKSLYEKPFFEHVYSLIVLFTCVFLGSILIDKIRIYISNRIYNFINMIWQALPLRFKKFETYIPSSLKVLF</sequence>
<gene>
    <name evidence="3" type="ORF">ETF27_06255</name>
</gene>
<comment type="caution">
    <text evidence="3">The sequence shown here is derived from an EMBL/GenBank/DDBJ whole genome shotgun (WGS) entry which is preliminary data.</text>
</comment>
<feature type="transmembrane region" description="Helical" evidence="1">
    <location>
        <begin position="95"/>
        <end position="121"/>
    </location>
</feature>
<feature type="transmembrane region" description="Helical" evidence="1">
    <location>
        <begin position="63"/>
        <end position="83"/>
    </location>
</feature>
<accession>A0A5C8GJB5</accession>
<organism evidence="3 4">
    <name type="scientific">Prevotella brunnea</name>
    <dbReference type="NCBI Taxonomy" id="2508867"/>
    <lineage>
        <taxon>Bacteria</taxon>
        <taxon>Pseudomonadati</taxon>
        <taxon>Bacteroidota</taxon>
        <taxon>Bacteroidia</taxon>
        <taxon>Bacteroidales</taxon>
        <taxon>Prevotellaceae</taxon>
        <taxon>Prevotella</taxon>
    </lineage>
</organism>
<dbReference type="AlphaFoldDB" id="A0A5C8GJB5"/>
<proteinExistence type="predicted"/>
<dbReference type="RefSeq" id="WP_130830464.1">
    <property type="nucleotide sequence ID" value="NZ_SDIK01000046.1"/>
</dbReference>
<feature type="domain" description="Acyltransferase 3" evidence="2">
    <location>
        <begin position="30"/>
        <end position="328"/>
    </location>
</feature>
<protein>
    <submittedName>
        <fullName evidence="3">Acyltransferase</fullName>
    </submittedName>
</protein>
<keyword evidence="3" id="KW-0808">Transferase</keyword>
<feature type="transmembrane region" description="Helical" evidence="1">
    <location>
        <begin position="165"/>
        <end position="190"/>
    </location>
</feature>